<comment type="caution">
    <text evidence="1">The sequence shown here is derived from an EMBL/GenBank/DDBJ whole genome shotgun (WGS) entry which is preliminary data.</text>
</comment>
<evidence type="ECO:0000313" key="2">
    <source>
        <dbReference type="Proteomes" id="UP000445000"/>
    </source>
</evidence>
<dbReference type="AlphaFoldDB" id="A0A829YEK6"/>
<organism evidence="1 2">
    <name type="scientific">Steroidobacter agaridevorans</name>
    <dbReference type="NCBI Taxonomy" id="2695856"/>
    <lineage>
        <taxon>Bacteria</taxon>
        <taxon>Pseudomonadati</taxon>
        <taxon>Pseudomonadota</taxon>
        <taxon>Gammaproteobacteria</taxon>
        <taxon>Steroidobacterales</taxon>
        <taxon>Steroidobacteraceae</taxon>
        <taxon>Steroidobacter</taxon>
    </lineage>
</organism>
<name>A0A829YEK6_9GAMM</name>
<dbReference type="RefSeq" id="WP_161813329.1">
    <property type="nucleotide sequence ID" value="NZ_BLJN01000003.1"/>
</dbReference>
<keyword evidence="2" id="KW-1185">Reference proteome</keyword>
<proteinExistence type="predicted"/>
<dbReference type="InterPro" id="IPR045929">
    <property type="entry name" value="DUF6348"/>
</dbReference>
<reference evidence="2" key="1">
    <citation type="submission" date="2020-01" db="EMBL/GenBank/DDBJ databases">
        <title>'Steroidobacter agaridevorans' sp. nov., agar-degrading bacteria isolated from rhizosphere soils.</title>
        <authorList>
            <person name="Ikenaga M."/>
            <person name="Kataoka M."/>
            <person name="Murouchi A."/>
            <person name="Katsuragi S."/>
            <person name="Sakai M."/>
        </authorList>
    </citation>
    <scope>NUCLEOTIDE SEQUENCE [LARGE SCALE GENOMIC DNA]</scope>
    <source>
        <strain evidence="2">YU21-B</strain>
    </source>
</reference>
<sequence>MPVVELLHSALEAHSIASTIDGGCVRLLDSDLALEPRVFDGPDNAHSKIIQLDIVAHSARIAPRCIIESMAGLGSDRSAAEKDAFGKFLLGSFHVLLAALADHSCESTPTEWLHWPGRNSAWQICDGPLLVHSSGSKVTTYPEFMPQLQELFVNSVSPGMHWVRVFVASFDRKTVGAEALLDNEPWPEGAALVNSWDWAFPEEYRSVRHFFVAVPLPSGVVTPAVIS</sequence>
<accession>A0A829YEK6</accession>
<protein>
    <submittedName>
        <fullName evidence="1">Uncharacterized protein</fullName>
    </submittedName>
</protein>
<dbReference type="Pfam" id="PF19875">
    <property type="entry name" value="DUF6348"/>
    <property type="match status" value="1"/>
</dbReference>
<dbReference type="EMBL" id="BLJN01000003">
    <property type="protein sequence ID" value="GFE81717.1"/>
    <property type="molecule type" value="Genomic_DNA"/>
</dbReference>
<dbReference type="Proteomes" id="UP000445000">
    <property type="component" value="Unassembled WGS sequence"/>
</dbReference>
<evidence type="ECO:0000313" key="1">
    <source>
        <dbReference type="EMBL" id="GFE81717.1"/>
    </source>
</evidence>
<gene>
    <name evidence="1" type="ORF">GCM10011487_37170</name>
</gene>